<keyword evidence="4 5" id="KW-0472">Membrane</keyword>
<dbReference type="EMBL" id="BAAALS010000017">
    <property type="protein sequence ID" value="GAA1761646.1"/>
    <property type="molecule type" value="Genomic_DNA"/>
</dbReference>
<reference evidence="8" key="1">
    <citation type="journal article" date="2019" name="Int. J. Syst. Evol. Microbiol.">
        <title>The Global Catalogue of Microorganisms (GCM) 10K type strain sequencing project: providing services to taxonomists for standard genome sequencing and annotation.</title>
        <authorList>
            <consortium name="The Broad Institute Genomics Platform"/>
            <consortium name="The Broad Institute Genome Sequencing Center for Infectious Disease"/>
            <person name="Wu L."/>
            <person name="Ma J."/>
        </authorList>
    </citation>
    <scope>NUCLEOTIDE SEQUENCE [LARGE SCALE GENOMIC DNA]</scope>
    <source>
        <strain evidence="8">JCM 13249</strain>
    </source>
</reference>
<accession>A0ABP4WS36</accession>
<feature type="transmembrane region" description="Helical" evidence="5">
    <location>
        <begin position="319"/>
        <end position="337"/>
    </location>
</feature>
<proteinExistence type="predicted"/>
<feature type="transmembrane region" description="Helical" evidence="5">
    <location>
        <begin position="190"/>
        <end position="210"/>
    </location>
</feature>
<sequence length="362" mass="38572">MSFWNATRLVAQRELRMQMQGKGFWITFGVFIVGLFLAAILPGVLGGDSTSTVATFGSRATEVVAAADNLEARVVTDLEQAQALVRDGEVDAAVVDDPTATTGVRVIAMTQEPYRILASLAAPPPVQLLAPDAVSDQVVFMAAFAFALVFFIFSVSAAGIAQSVVVEKQTRIVEIVVAAVPVRALLTGKILAYSLVVFAQVAVLALLTPIALRLGDMQALLTLIGPSLGWFVPFFILGYILLGSMWAVAGALVSRMEDLGSTSSLLMMLVMIPYFGVTFFQDNDRAMAIMSYIPFSSAVAMPVRMFAGESQLWEPFVSLAILAATLVLTVLVASRLYTGALLQTGARVRLRAAWAGAENPLG</sequence>
<gene>
    <name evidence="7" type="ORF">GCM10009681_35990</name>
</gene>
<dbReference type="InterPro" id="IPR013525">
    <property type="entry name" value="ABC2_TM"/>
</dbReference>
<keyword evidence="8" id="KW-1185">Reference proteome</keyword>
<evidence type="ECO:0000256" key="2">
    <source>
        <dbReference type="ARBA" id="ARBA00022692"/>
    </source>
</evidence>
<evidence type="ECO:0000256" key="5">
    <source>
        <dbReference type="SAM" id="Phobius"/>
    </source>
</evidence>
<protein>
    <recommendedName>
        <fullName evidence="6">ABC-2 type transporter transmembrane domain-containing protein</fullName>
    </recommendedName>
</protein>
<comment type="caution">
    <text evidence="7">The sequence shown here is derived from an EMBL/GenBank/DDBJ whole genome shotgun (WGS) entry which is preliminary data.</text>
</comment>
<comment type="subcellular location">
    <subcellularLocation>
        <location evidence="1">Membrane</location>
        <topology evidence="1">Multi-pass membrane protein</topology>
    </subcellularLocation>
</comment>
<feature type="transmembrane region" description="Helical" evidence="5">
    <location>
        <begin position="287"/>
        <end position="307"/>
    </location>
</feature>
<evidence type="ECO:0000313" key="8">
    <source>
        <dbReference type="Proteomes" id="UP001500655"/>
    </source>
</evidence>
<feature type="transmembrane region" description="Helical" evidence="5">
    <location>
        <begin position="138"/>
        <end position="161"/>
    </location>
</feature>
<feature type="transmembrane region" description="Helical" evidence="5">
    <location>
        <begin position="265"/>
        <end position="281"/>
    </location>
</feature>
<feature type="domain" description="ABC-2 type transporter transmembrane" evidence="6">
    <location>
        <begin position="24"/>
        <end position="334"/>
    </location>
</feature>
<evidence type="ECO:0000256" key="3">
    <source>
        <dbReference type="ARBA" id="ARBA00022989"/>
    </source>
</evidence>
<evidence type="ECO:0000259" key="6">
    <source>
        <dbReference type="Pfam" id="PF12698"/>
    </source>
</evidence>
<dbReference type="Proteomes" id="UP001500655">
    <property type="component" value="Unassembled WGS sequence"/>
</dbReference>
<evidence type="ECO:0000313" key="7">
    <source>
        <dbReference type="EMBL" id="GAA1761646.1"/>
    </source>
</evidence>
<feature type="transmembrane region" description="Helical" evidence="5">
    <location>
        <begin position="230"/>
        <end position="253"/>
    </location>
</feature>
<keyword evidence="3 5" id="KW-1133">Transmembrane helix</keyword>
<feature type="transmembrane region" description="Helical" evidence="5">
    <location>
        <begin position="23"/>
        <end position="45"/>
    </location>
</feature>
<dbReference type="Pfam" id="PF12698">
    <property type="entry name" value="ABC2_membrane_3"/>
    <property type="match status" value="1"/>
</dbReference>
<organism evidence="7 8">
    <name type="scientific">Luedemannella helvata</name>
    <dbReference type="NCBI Taxonomy" id="349315"/>
    <lineage>
        <taxon>Bacteria</taxon>
        <taxon>Bacillati</taxon>
        <taxon>Actinomycetota</taxon>
        <taxon>Actinomycetes</taxon>
        <taxon>Micromonosporales</taxon>
        <taxon>Micromonosporaceae</taxon>
        <taxon>Luedemannella</taxon>
    </lineage>
</organism>
<evidence type="ECO:0000256" key="4">
    <source>
        <dbReference type="ARBA" id="ARBA00023136"/>
    </source>
</evidence>
<dbReference type="RefSeq" id="WP_344083046.1">
    <property type="nucleotide sequence ID" value="NZ_BAAALS010000017.1"/>
</dbReference>
<evidence type="ECO:0000256" key="1">
    <source>
        <dbReference type="ARBA" id="ARBA00004141"/>
    </source>
</evidence>
<name>A0ABP4WS36_9ACTN</name>
<keyword evidence="2 5" id="KW-0812">Transmembrane</keyword>